<keyword evidence="3" id="KW-1185">Reference proteome</keyword>
<comment type="caution">
    <text evidence="2">The sequence shown here is derived from an EMBL/GenBank/DDBJ whole genome shotgun (WGS) entry which is preliminary data.</text>
</comment>
<feature type="compositionally biased region" description="Basic and acidic residues" evidence="1">
    <location>
        <begin position="17"/>
        <end position="35"/>
    </location>
</feature>
<sequence length="35" mass="3776">MIAESKKAEEQAQQNKSKKEIGDGKSTVRGEEAGI</sequence>
<evidence type="ECO:0000256" key="1">
    <source>
        <dbReference type="SAM" id="MobiDB-lite"/>
    </source>
</evidence>
<proteinExistence type="predicted"/>
<reference evidence="3" key="1">
    <citation type="submission" date="2013-09" db="EMBL/GenBank/DDBJ databases">
        <title>Corchorus olitorius genome sequencing.</title>
        <authorList>
            <person name="Alam M."/>
            <person name="Haque M.S."/>
            <person name="Islam M.S."/>
            <person name="Emdad E.M."/>
            <person name="Islam M.M."/>
            <person name="Ahmed B."/>
            <person name="Halim A."/>
            <person name="Hossen Q.M.M."/>
            <person name="Hossain M.Z."/>
            <person name="Ahmed R."/>
            <person name="Khan M.M."/>
            <person name="Islam R."/>
            <person name="Rashid M.M."/>
            <person name="Khan S.A."/>
            <person name="Rahman M.S."/>
            <person name="Alam M."/>
            <person name="Yahiya A.S."/>
            <person name="Khan M.S."/>
            <person name="Azam M.S."/>
            <person name="Haque T."/>
            <person name="Lashkar M.Z.H."/>
            <person name="Akhand A.I."/>
            <person name="Morshed G."/>
            <person name="Roy S."/>
            <person name="Uddin K.S."/>
            <person name="Rabeya T."/>
            <person name="Hossain A.S."/>
            <person name="Chowdhury A."/>
            <person name="Snigdha A.R."/>
            <person name="Mortoza M.S."/>
            <person name="Matin S.A."/>
            <person name="Hoque S.M.E."/>
            <person name="Islam M.K."/>
            <person name="Roy D.K."/>
            <person name="Haider R."/>
            <person name="Moosa M.M."/>
            <person name="Elias S.M."/>
            <person name="Hasan A.M."/>
            <person name="Jahan S."/>
            <person name="Shafiuddin M."/>
            <person name="Mahmood N."/>
            <person name="Shommy N.S."/>
        </authorList>
    </citation>
    <scope>NUCLEOTIDE SEQUENCE [LARGE SCALE GENOMIC DNA]</scope>
    <source>
        <strain evidence="3">cv. O-4</strain>
    </source>
</reference>
<evidence type="ECO:0000313" key="3">
    <source>
        <dbReference type="Proteomes" id="UP000187203"/>
    </source>
</evidence>
<dbReference type="AlphaFoldDB" id="A0A1R3GEN0"/>
<dbReference type="EMBL" id="AWUE01022733">
    <property type="protein sequence ID" value="OMO56511.1"/>
    <property type="molecule type" value="Genomic_DNA"/>
</dbReference>
<name>A0A1R3GEN0_9ROSI</name>
<feature type="region of interest" description="Disordered" evidence="1">
    <location>
        <begin position="1"/>
        <end position="35"/>
    </location>
</feature>
<organism evidence="2 3">
    <name type="scientific">Corchorus olitorius</name>
    <dbReference type="NCBI Taxonomy" id="93759"/>
    <lineage>
        <taxon>Eukaryota</taxon>
        <taxon>Viridiplantae</taxon>
        <taxon>Streptophyta</taxon>
        <taxon>Embryophyta</taxon>
        <taxon>Tracheophyta</taxon>
        <taxon>Spermatophyta</taxon>
        <taxon>Magnoliopsida</taxon>
        <taxon>eudicotyledons</taxon>
        <taxon>Gunneridae</taxon>
        <taxon>Pentapetalae</taxon>
        <taxon>rosids</taxon>
        <taxon>malvids</taxon>
        <taxon>Malvales</taxon>
        <taxon>Malvaceae</taxon>
        <taxon>Grewioideae</taxon>
        <taxon>Apeibeae</taxon>
        <taxon>Corchorus</taxon>
    </lineage>
</organism>
<gene>
    <name evidence="2" type="ORF">COLO4_35625</name>
</gene>
<accession>A0A1R3GEN0</accession>
<dbReference type="Proteomes" id="UP000187203">
    <property type="component" value="Unassembled WGS sequence"/>
</dbReference>
<feature type="compositionally biased region" description="Basic and acidic residues" evidence="1">
    <location>
        <begin position="1"/>
        <end position="10"/>
    </location>
</feature>
<protein>
    <submittedName>
        <fullName evidence="2">Uncharacterized protein</fullName>
    </submittedName>
</protein>
<evidence type="ECO:0000313" key="2">
    <source>
        <dbReference type="EMBL" id="OMO56511.1"/>
    </source>
</evidence>